<dbReference type="OrthoDB" id="1552at2759"/>
<dbReference type="PANTHER" id="PTHR11815">
    <property type="entry name" value="SUCCINYL-COA SYNTHETASE BETA CHAIN"/>
    <property type="match status" value="1"/>
</dbReference>
<evidence type="ECO:0000256" key="6">
    <source>
        <dbReference type="ARBA" id="ARBA00022741"/>
    </source>
</evidence>
<feature type="binding site" evidence="13">
    <location>
        <position position="326"/>
    </location>
    <ligand>
        <name>substrate</name>
        <note>ligand shared with subunit alpha</note>
    </ligand>
</feature>
<dbReference type="HAMAP" id="MF_00558">
    <property type="entry name" value="Succ_CoA_beta"/>
    <property type="match status" value="1"/>
</dbReference>
<keyword evidence="4 13" id="KW-0436">Ligase</keyword>
<feature type="binding site" evidence="13">
    <location>
        <position position="261"/>
    </location>
    <ligand>
        <name>Mg(2+)</name>
        <dbReference type="ChEBI" id="CHEBI:18420"/>
    </ligand>
</feature>
<feature type="binding site" evidence="13">
    <location>
        <begin position="108"/>
        <end position="110"/>
    </location>
    <ligand>
        <name>ATP</name>
        <dbReference type="ChEBI" id="CHEBI:30616"/>
    </ligand>
</feature>
<dbReference type="Proteomes" id="UP001155660">
    <property type="component" value="Chromosome A6"/>
</dbReference>
<comment type="subcellular location">
    <subcellularLocation>
        <location evidence="1 13">Mitochondrion</location>
    </subcellularLocation>
</comment>
<organism evidence="16">
    <name type="scientific">Cyprinus carpio</name>
    <name type="common">Common carp</name>
    <dbReference type="NCBI Taxonomy" id="7962"/>
    <lineage>
        <taxon>Eukaryota</taxon>
        <taxon>Metazoa</taxon>
        <taxon>Chordata</taxon>
        <taxon>Craniata</taxon>
        <taxon>Vertebrata</taxon>
        <taxon>Euteleostomi</taxon>
        <taxon>Actinopterygii</taxon>
        <taxon>Neopterygii</taxon>
        <taxon>Teleostei</taxon>
        <taxon>Ostariophysi</taxon>
        <taxon>Cypriniformes</taxon>
        <taxon>Cyprinidae</taxon>
        <taxon>Cyprininae</taxon>
        <taxon>Cyprinus</taxon>
    </lineage>
</organism>
<dbReference type="GO" id="GO:0000287">
    <property type="term" value="F:magnesium ion binding"/>
    <property type="evidence" value="ECO:0007669"/>
    <property type="project" value="UniProtKB-UniRule"/>
</dbReference>
<dbReference type="RefSeq" id="XP_042613398.1">
    <property type="nucleotide sequence ID" value="XM_042757464.1"/>
</dbReference>
<comment type="similarity">
    <text evidence="13">Belongs to the succinate/malate CoA ligase beta subunit family. ATP-specific subunit beta subfamily.</text>
</comment>
<feature type="binding site" evidence="13">
    <location>
        <begin position="383"/>
        <end position="385"/>
    </location>
    <ligand>
        <name>substrate</name>
        <note>ligand shared with subunit alpha</note>
    </ligand>
</feature>
<dbReference type="GO" id="GO:0005524">
    <property type="term" value="F:ATP binding"/>
    <property type="evidence" value="ECO:0007669"/>
    <property type="project" value="UniProtKB-UniRule"/>
</dbReference>
<evidence type="ECO:0000256" key="13">
    <source>
        <dbReference type="HAMAP-Rule" id="MF_03220"/>
    </source>
</evidence>
<evidence type="ECO:0000256" key="1">
    <source>
        <dbReference type="ARBA" id="ARBA00004173"/>
    </source>
</evidence>
<evidence type="ECO:0000256" key="4">
    <source>
        <dbReference type="ARBA" id="ARBA00022598"/>
    </source>
</evidence>
<dbReference type="AlphaFoldDB" id="A0A9Q9Y4B5"/>
<feature type="site" description="Important for substrate specificity" evidence="13">
    <location>
        <position position="165"/>
    </location>
</feature>
<dbReference type="PROSITE" id="PS01217">
    <property type="entry name" value="SUCCINYL_COA_LIG_3"/>
    <property type="match status" value="1"/>
</dbReference>
<dbReference type="FunFam" id="3.30.470.20:FF:000002">
    <property type="entry name" value="Succinate--CoA ligase [ADP-forming] subunit beta"/>
    <property type="match status" value="1"/>
</dbReference>
<proteinExistence type="inferred from homology"/>
<evidence type="ECO:0000256" key="8">
    <source>
        <dbReference type="ARBA" id="ARBA00022842"/>
    </source>
</evidence>
<keyword evidence="10 13" id="KW-0496">Mitochondrion</keyword>
<dbReference type="KEGG" id="ccar:109089007"/>
<evidence type="ECO:0000313" key="16">
    <source>
        <dbReference type="RefSeq" id="XP_042613398.1"/>
    </source>
</evidence>
<dbReference type="GO" id="GO:0006099">
    <property type="term" value="P:tricarboxylic acid cycle"/>
    <property type="evidence" value="ECO:0007669"/>
    <property type="project" value="UniProtKB-UniRule"/>
</dbReference>
<dbReference type="NCBIfam" id="NF001913">
    <property type="entry name" value="PRK00696.1"/>
    <property type="match status" value="1"/>
</dbReference>
<keyword evidence="3 13" id="KW-0816">Tricarboxylic acid cycle</keyword>
<accession>A0A9Q9Y4B5</accession>
<keyword evidence="7 13" id="KW-0067">ATP-binding</keyword>
<evidence type="ECO:0000256" key="9">
    <source>
        <dbReference type="ARBA" id="ARBA00022946"/>
    </source>
</evidence>
<dbReference type="GeneID" id="109089007"/>
<feature type="domain" description="ATP-grasp fold succinyl-CoA synthetase-type" evidence="15">
    <location>
        <begin position="58"/>
        <end position="265"/>
    </location>
</feature>
<dbReference type="GO" id="GO:0005739">
    <property type="term" value="C:mitochondrion"/>
    <property type="evidence" value="ECO:0007669"/>
    <property type="project" value="UniProtKB-SubCell"/>
</dbReference>
<feature type="binding site" evidence="13">
    <location>
        <position position="101"/>
    </location>
    <ligand>
        <name>ATP</name>
        <dbReference type="ChEBI" id="CHEBI:30616"/>
    </ligand>
</feature>
<evidence type="ECO:0000256" key="7">
    <source>
        <dbReference type="ARBA" id="ARBA00022840"/>
    </source>
</evidence>
<evidence type="ECO:0000259" key="14">
    <source>
        <dbReference type="Pfam" id="PF00549"/>
    </source>
</evidence>
<protein>
    <recommendedName>
        <fullName evidence="13">Succinate--CoA ligase [ADP-forming] subunit beta, mitochondrial</fullName>
        <ecNumber evidence="13">6.2.1.5</ecNumber>
    </recommendedName>
    <alternativeName>
        <fullName evidence="13">ATP-specific succinyl-CoA synthetase subunit beta</fullName>
        <shortName evidence="13">A-SCS</shortName>
    </alternativeName>
    <alternativeName>
        <fullName evidence="13">Succinyl-CoA synthetase beta-A chain</fullName>
        <shortName evidence="13">SCS-betaA</shortName>
    </alternativeName>
</protein>
<dbReference type="InterPro" id="IPR005811">
    <property type="entry name" value="SUCC_ACL_C"/>
</dbReference>
<feature type="domain" description="ATP-citrate synthase/succinyl-CoA ligase C-terminal" evidence="14">
    <location>
        <begin position="324"/>
        <end position="444"/>
    </location>
</feature>
<dbReference type="GO" id="GO:0004775">
    <property type="term" value="F:succinate-CoA ligase (ADP-forming) activity"/>
    <property type="evidence" value="ECO:0007669"/>
    <property type="project" value="UniProtKB-UniRule"/>
</dbReference>
<comment type="catalytic activity">
    <reaction evidence="11 13">
        <text>succinate + ATP + CoA = succinyl-CoA + ADP + phosphate</text>
        <dbReference type="Rhea" id="RHEA:17661"/>
        <dbReference type="ChEBI" id="CHEBI:30031"/>
        <dbReference type="ChEBI" id="CHEBI:30616"/>
        <dbReference type="ChEBI" id="CHEBI:43474"/>
        <dbReference type="ChEBI" id="CHEBI:57287"/>
        <dbReference type="ChEBI" id="CHEBI:57292"/>
        <dbReference type="ChEBI" id="CHEBI:456216"/>
        <dbReference type="EC" id="6.2.1.5"/>
    </reaction>
</comment>
<dbReference type="InterPro" id="IPR005809">
    <property type="entry name" value="Succ_CoA_ligase-like_bsu"/>
</dbReference>
<evidence type="ECO:0000256" key="3">
    <source>
        <dbReference type="ARBA" id="ARBA00022532"/>
    </source>
</evidence>
<dbReference type="InterPro" id="IPR034723">
    <property type="entry name" value="Succ_CoA_betaA_euk"/>
</dbReference>
<keyword evidence="5 13" id="KW-0479">Metal-binding</keyword>
<gene>
    <name evidence="16" type="primary">LOC109089007</name>
    <name evidence="13" type="synonym">SUCLA2</name>
</gene>
<name>A0A9Q9Y4B5_CYPCA</name>
<dbReference type="PIRSF" id="PIRSF001554">
    <property type="entry name" value="SucCS_beta"/>
    <property type="match status" value="1"/>
</dbReference>
<feature type="binding site" evidence="13">
    <location>
        <position position="275"/>
    </location>
    <ligand>
        <name>Mg(2+)</name>
        <dbReference type="ChEBI" id="CHEBI:18420"/>
    </ligand>
</feature>
<evidence type="ECO:0000256" key="11">
    <source>
        <dbReference type="ARBA" id="ARBA00050456"/>
    </source>
</evidence>
<comment type="cofactor">
    <cofactor evidence="13">
        <name>Mg(2+)</name>
        <dbReference type="ChEBI" id="CHEBI:18420"/>
    </cofactor>
    <text evidence="13">Binds 1 Mg(2+) ion per subunit.</text>
</comment>
<keyword evidence="6 13" id="KW-0547">Nucleotide-binding</keyword>
<feature type="site" description="Important for substrate specificity" evidence="13">
    <location>
        <position position="97"/>
    </location>
</feature>
<dbReference type="FunFam" id="3.30.1490.20:FF:000040">
    <property type="entry name" value="Succinate--CoA ligase [ADP-forming] subunit beta mitochondrial"/>
    <property type="match status" value="1"/>
</dbReference>
<evidence type="ECO:0000259" key="15">
    <source>
        <dbReference type="Pfam" id="PF08442"/>
    </source>
</evidence>
<sequence>MATSLICGRLSAGLRNSGSRTTLSSAAKVFGGTSGLFGNLGNQPSPMLSVQQQRNLSLHEYMSIGMLKEAGISVPAGLVASTPDEAYAIAKQIGSKDLVVKAQVLGGGRGKGSFEGGLKGGVRIVYSPEEARDISSKMIGKKLFTKQTGEAGRICNQVFICERRYPRREYYFAITMERSFQGPVLIGSSQGGVNIEDVAAENPDAIVKEPIDIMEGIKMDQAIKVAEKMGFPPALINEAAENMLKLYDVFIKYDASMVEINPMVEDSSGIVMCMDAKINFDSNAAFRQKKVFDMRDWTQEDARDREAAKADLNYIGLDGTIGCLVNGAGLAMATMDIIKLHGGTPANFLDVGGGATAQQVTEAFKLITSDKKVQAILVNIFGGIMRCDVIAQGIIIAVTDLELKIPIVVRLQGTRVDDAKALIAASPLKILACDDLDEAAKMVVKLSEIVSLAKEAQVDVKFQLPI</sequence>
<comment type="subunit">
    <text evidence="13">Heterodimer of an alpha and a beta subunit. The beta subunit determines specificity for ATP.</text>
</comment>
<keyword evidence="9" id="KW-0809">Transit peptide</keyword>
<dbReference type="PANTHER" id="PTHR11815:SF1">
    <property type="entry name" value="SUCCINATE--COA LIGASE [ADP-FORMING] SUBUNIT BETA, MITOCHONDRIAL"/>
    <property type="match status" value="1"/>
</dbReference>
<dbReference type="FunFam" id="3.40.50.261:FF:000001">
    <property type="entry name" value="Succinate--CoA ligase [ADP-forming] subunit beta"/>
    <property type="match status" value="1"/>
</dbReference>
<evidence type="ECO:0000256" key="5">
    <source>
        <dbReference type="ARBA" id="ARBA00022723"/>
    </source>
</evidence>
<dbReference type="GO" id="GO:0042709">
    <property type="term" value="C:succinate-CoA ligase complex"/>
    <property type="evidence" value="ECO:0007669"/>
    <property type="project" value="TreeGrafter"/>
</dbReference>
<dbReference type="HAMAP" id="MF_03220">
    <property type="entry name" value="Succ_CoA_betaA_euk"/>
    <property type="match status" value="1"/>
</dbReference>
<reference evidence="16" key="1">
    <citation type="submission" date="2025-08" db="UniProtKB">
        <authorList>
            <consortium name="RefSeq"/>
        </authorList>
    </citation>
    <scope>IDENTIFICATION</scope>
    <source>
        <tissue evidence="16">Muscle</tissue>
    </source>
</reference>
<comment type="function">
    <text evidence="12 13">ATP-specific succinyl-CoA synthetase functions in the citric acid cycle (TCA), coupling the hydrolysis of succinyl-CoA to the synthesis of ATP and thus represents the only step of substrate-level phosphorylation in the TCA. The beta subunit provides nucleotide specificity of the enzyme and binds the substrate succinate, while the binding sites for coenzyme A and phosphate are found in the alpha subunit.</text>
</comment>
<dbReference type="NCBIfam" id="TIGR01016">
    <property type="entry name" value="sucCoAbeta"/>
    <property type="match status" value="1"/>
</dbReference>
<evidence type="ECO:0000256" key="2">
    <source>
        <dbReference type="ARBA" id="ARBA00005064"/>
    </source>
</evidence>
<dbReference type="InterPro" id="IPR017866">
    <property type="entry name" value="Succ-CoA_synthase_bsu_CS"/>
</dbReference>
<evidence type="ECO:0000256" key="12">
    <source>
        <dbReference type="ARBA" id="ARBA00054304"/>
    </source>
</evidence>
<dbReference type="EC" id="6.2.1.5" evidence="13"/>
<comment type="pathway">
    <text evidence="2 13">Carbohydrate metabolism; tricarboxylic acid cycle; succinate from succinyl-CoA (ligase route): step 1/1.</text>
</comment>
<dbReference type="Pfam" id="PF08442">
    <property type="entry name" value="ATP-grasp_2"/>
    <property type="match status" value="1"/>
</dbReference>
<dbReference type="GO" id="GO:0006104">
    <property type="term" value="P:succinyl-CoA metabolic process"/>
    <property type="evidence" value="ECO:0007669"/>
    <property type="project" value="TreeGrafter"/>
</dbReference>
<dbReference type="Pfam" id="PF00549">
    <property type="entry name" value="Ligase_CoA"/>
    <property type="match status" value="1"/>
</dbReference>
<dbReference type="InterPro" id="IPR013650">
    <property type="entry name" value="ATP-grasp_succ-CoA_synth-type"/>
</dbReference>
<evidence type="ECO:0000256" key="10">
    <source>
        <dbReference type="ARBA" id="ARBA00023128"/>
    </source>
</evidence>
<keyword evidence="8 13" id="KW-0460">Magnesium</keyword>